<comment type="pathway">
    <text evidence="4">Amino-acid biosynthesis.</text>
</comment>
<dbReference type="InterPro" id="IPR013785">
    <property type="entry name" value="Aldolase_TIM"/>
</dbReference>
<evidence type="ECO:0000256" key="2">
    <source>
        <dbReference type="ARBA" id="ARBA00022605"/>
    </source>
</evidence>
<dbReference type="InterPro" id="IPR006062">
    <property type="entry name" value="His_biosynth"/>
</dbReference>
<comment type="caution">
    <text evidence="6">The sequence shown here is derived from an EMBL/GenBank/DDBJ whole genome shotgun (WGS) entry which is preliminary data.</text>
</comment>
<keyword evidence="2 5" id="KW-0028">Amino-acid biosynthesis</keyword>
<keyword evidence="3 5" id="KW-0368">Histidine biosynthesis</keyword>
<organism evidence="6 7">
    <name type="scientific">Streptomyces kunmingensis</name>
    <dbReference type="NCBI Taxonomy" id="68225"/>
    <lineage>
        <taxon>Bacteria</taxon>
        <taxon>Bacillati</taxon>
        <taxon>Actinomycetota</taxon>
        <taxon>Actinomycetes</taxon>
        <taxon>Kitasatosporales</taxon>
        <taxon>Streptomycetaceae</taxon>
        <taxon>Streptomyces</taxon>
    </lineage>
</organism>
<proteinExistence type="inferred from homology"/>
<dbReference type="PANTHER" id="PTHR43090">
    <property type="entry name" value="1-(5-PHOSPHORIBOSYL)-5-[(5-PHOSPHORIBOSYLAMINO)METHYLIDENEAMINO] IMIDAZOLE-4-CARBOXAMIDE ISOMERASE"/>
    <property type="match status" value="1"/>
</dbReference>
<evidence type="ECO:0000256" key="1">
    <source>
        <dbReference type="ARBA" id="ARBA00009667"/>
    </source>
</evidence>
<dbReference type="InterPro" id="IPR044524">
    <property type="entry name" value="Isoase_HisA-like"/>
</dbReference>
<name>A0ABU6CFF2_9ACTN</name>
<evidence type="ECO:0000313" key="7">
    <source>
        <dbReference type="Proteomes" id="UP001352223"/>
    </source>
</evidence>
<comment type="similarity">
    <text evidence="1 5">Belongs to the HisA/HisF family.</text>
</comment>
<protein>
    <submittedName>
        <fullName evidence="6">HisA/HisF-related TIM barrel protein</fullName>
    </submittedName>
</protein>
<gene>
    <name evidence="6" type="ORF">OKJ48_23570</name>
</gene>
<dbReference type="EMBL" id="JAOZYB010000223">
    <property type="protein sequence ID" value="MEB3963199.1"/>
    <property type="molecule type" value="Genomic_DNA"/>
</dbReference>
<dbReference type="PANTHER" id="PTHR43090:SF2">
    <property type="entry name" value="1-(5-PHOSPHORIBOSYL)-5-[(5-PHOSPHORIBOSYLAMINO)METHYLIDENEAMINO] IMIDAZOLE-4-CARBOXAMIDE ISOMERASE"/>
    <property type="match status" value="1"/>
</dbReference>
<evidence type="ECO:0000256" key="4">
    <source>
        <dbReference type="ARBA" id="ARBA00029440"/>
    </source>
</evidence>
<evidence type="ECO:0000313" key="6">
    <source>
        <dbReference type="EMBL" id="MEB3963199.1"/>
    </source>
</evidence>
<dbReference type="SUPFAM" id="SSF51366">
    <property type="entry name" value="Ribulose-phoshate binding barrel"/>
    <property type="match status" value="1"/>
</dbReference>
<sequence length="243" mass="25736">MSFTVFPSLHLDRGQVVHLVEDQPVPEAVQTDAFEVALRFQGEGARWLHLVAVSAQPHDADFDLAERIISTLDIDVQALFCSVADQDTLHRALSTHCARLNLGSAALTDLDWCAEAIAEHGERLGVSTLVRPTPQGPRVATDGGEGDVGDLWEIIERLEHADCARLLVTDIGKEGSLAGPNLPLIEEVCARTVVPVLAAGGIRHLNDLRNIAALVPQGVAGAVVGRALYTGGLSLAEALSVAA</sequence>
<dbReference type="Pfam" id="PF00977">
    <property type="entry name" value="His_biosynth"/>
    <property type="match status" value="1"/>
</dbReference>
<evidence type="ECO:0000256" key="3">
    <source>
        <dbReference type="ARBA" id="ARBA00023102"/>
    </source>
</evidence>
<reference evidence="6 7" key="1">
    <citation type="submission" date="2022-10" db="EMBL/GenBank/DDBJ databases">
        <authorList>
            <person name="Xie J."/>
            <person name="Shen N."/>
        </authorList>
    </citation>
    <scope>NUCLEOTIDE SEQUENCE [LARGE SCALE GENOMIC DNA]</scope>
    <source>
        <strain evidence="6 7">DSM 41681</strain>
    </source>
</reference>
<keyword evidence="7" id="KW-1185">Reference proteome</keyword>
<dbReference type="Gene3D" id="3.20.20.70">
    <property type="entry name" value="Aldolase class I"/>
    <property type="match status" value="1"/>
</dbReference>
<dbReference type="InterPro" id="IPR011060">
    <property type="entry name" value="RibuloseP-bd_barrel"/>
</dbReference>
<accession>A0ABU6CFF2</accession>
<dbReference type="Proteomes" id="UP001352223">
    <property type="component" value="Unassembled WGS sequence"/>
</dbReference>
<evidence type="ECO:0000256" key="5">
    <source>
        <dbReference type="RuleBase" id="RU003657"/>
    </source>
</evidence>
<dbReference type="RefSeq" id="WP_324770894.1">
    <property type="nucleotide sequence ID" value="NZ_BAAATS010000028.1"/>
</dbReference>